<reference evidence="2" key="1">
    <citation type="journal article" date="2019" name="Curr. Biol.">
        <title>Genome Sequence of Striga asiatica Provides Insight into the Evolution of Plant Parasitism.</title>
        <authorList>
            <person name="Yoshida S."/>
            <person name="Kim S."/>
            <person name="Wafula E.K."/>
            <person name="Tanskanen J."/>
            <person name="Kim Y.M."/>
            <person name="Honaas L."/>
            <person name="Yang Z."/>
            <person name="Spallek T."/>
            <person name="Conn C.E."/>
            <person name="Ichihashi Y."/>
            <person name="Cheong K."/>
            <person name="Cui S."/>
            <person name="Der J.P."/>
            <person name="Gundlach H."/>
            <person name="Jiao Y."/>
            <person name="Hori C."/>
            <person name="Ishida J.K."/>
            <person name="Kasahara H."/>
            <person name="Kiba T."/>
            <person name="Kim M.S."/>
            <person name="Koo N."/>
            <person name="Laohavisit A."/>
            <person name="Lee Y.H."/>
            <person name="Lumba S."/>
            <person name="McCourt P."/>
            <person name="Mortimer J.C."/>
            <person name="Mutuku J.M."/>
            <person name="Nomura T."/>
            <person name="Sasaki-Sekimoto Y."/>
            <person name="Seto Y."/>
            <person name="Wang Y."/>
            <person name="Wakatake T."/>
            <person name="Sakakibara H."/>
            <person name="Demura T."/>
            <person name="Yamaguchi S."/>
            <person name="Yoneyama K."/>
            <person name="Manabe R.I."/>
            <person name="Nelson D.C."/>
            <person name="Schulman A.H."/>
            <person name="Timko M.P."/>
            <person name="dePamphilis C.W."/>
            <person name="Choi D."/>
            <person name="Shirasu K."/>
        </authorList>
    </citation>
    <scope>NUCLEOTIDE SEQUENCE [LARGE SCALE GENOMIC DNA]</scope>
    <source>
        <strain evidence="2">cv. UVA1</strain>
    </source>
</reference>
<gene>
    <name evidence="1" type="ORF">STAS_19170</name>
</gene>
<evidence type="ECO:0000313" key="2">
    <source>
        <dbReference type="Proteomes" id="UP000325081"/>
    </source>
</evidence>
<accession>A0A5A7QBP3</accession>
<keyword evidence="2" id="KW-1185">Reference proteome</keyword>
<organism evidence="1 2">
    <name type="scientific">Striga asiatica</name>
    <name type="common">Asiatic witchweed</name>
    <name type="synonym">Buchnera asiatica</name>
    <dbReference type="NCBI Taxonomy" id="4170"/>
    <lineage>
        <taxon>Eukaryota</taxon>
        <taxon>Viridiplantae</taxon>
        <taxon>Streptophyta</taxon>
        <taxon>Embryophyta</taxon>
        <taxon>Tracheophyta</taxon>
        <taxon>Spermatophyta</taxon>
        <taxon>Magnoliopsida</taxon>
        <taxon>eudicotyledons</taxon>
        <taxon>Gunneridae</taxon>
        <taxon>Pentapetalae</taxon>
        <taxon>asterids</taxon>
        <taxon>lamiids</taxon>
        <taxon>Lamiales</taxon>
        <taxon>Orobanchaceae</taxon>
        <taxon>Buchnereae</taxon>
        <taxon>Striga</taxon>
    </lineage>
</organism>
<protein>
    <submittedName>
        <fullName evidence="1">Uncharacterized protein</fullName>
    </submittedName>
</protein>
<dbReference type="EMBL" id="BKCP01006294">
    <property type="protein sequence ID" value="GER42398.1"/>
    <property type="molecule type" value="Genomic_DNA"/>
</dbReference>
<evidence type="ECO:0000313" key="1">
    <source>
        <dbReference type="EMBL" id="GER42398.1"/>
    </source>
</evidence>
<dbReference type="Proteomes" id="UP000325081">
    <property type="component" value="Unassembled WGS sequence"/>
</dbReference>
<proteinExistence type="predicted"/>
<sequence>MGCHEYDNLLQTWRKNSWLRSNRVLRTVQTRRKCASLIGDMGFAAGGGGALTGFAAVVRDWRRRWRRFRGALRVFVCEENSKAEESKEAKPEKERKRNSRLPLFKSISTKTLGSDFSTKLPDIDLTRLSCTHMNAAVSRLRLFVLRWAVHTRKGCRCYSGPRRRPTGCRCCSFSVRLPRVAGNLVVGPIRLLSPGNWTQVAEELGESRLEIEVSCPSRDRRSELKGLGGRRRARTPRSQKWLAFEFAGSARSRAGGDRLAGTWCPCCRKKTKLCREGWLVQLGHLCEFSVNFLLKEKMRVAANWRVP</sequence>
<comment type="caution">
    <text evidence="1">The sequence shown here is derived from an EMBL/GenBank/DDBJ whole genome shotgun (WGS) entry which is preliminary data.</text>
</comment>
<name>A0A5A7QBP3_STRAF</name>
<dbReference type="AlphaFoldDB" id="A0A5A7QBP3"/>